<keyword evidence="4" id="KW-0238">DNA-binding</keyword>
<evidence type="ECO:0000259" key="7">
    <source>
        <dbReference type="Pfam" id="PF04542"/>
    </source>
</evidence>
<dbReference type="EMBL" id="CP049863">
    <property type="protein sequence ID" value="QIK64074.1"/>
    <property type="molecule type" value="Genomic_DNA"/>
</dbReference>
<dbReference type="InterPro" id="IPR013249">
    <property type="entry name" value="RNA_pol_sigma70_r4_t2"/>
</dbReference>
<proteinExistence type="inferred from homology"/>
<gene>
    <name evidence="9" type="ORF">G7068_13360</name>
</gene>
<dbReference type="Proteomes" id="UP000502677">
    <property type="component" value="Chromosome"/>
</dbReference>
<keyword evidence="5" id="KW-0804">Transcription</keyword>
<feature type="compositionally biased region" description="Acidic residues" evidence="6">
    <location>
        <begin position="331"/>
        <end position="343"/>
    </location>
</feature>
<dbReference type="Pfam" id="PF08281">
    <property type="entry name" value="Sigma70_r4_2"/>
    <property type="match status" value="1"/>
</dbReference>
<organism evidence="9 10">
    <name type="scientific">Leucobacter viscericola</name>
    <dbReference type="NCBI Taxonomy" id="2714935"/>
    <lineage>
        <taxon>Bacteria</taxon>
        <taxon>Bacillati</taxon>
        <taxon>Actinomycetota</taxon>
        <taxon>Actinomycetes</taxon>
        <taxon>Micrococcales</taxon>
        <taxon>Microbacteriaceae</taxon>
        <taxon>Leucobacter</taxon>
    </lineage>
</organism>
<accession>A0A6G7XHI5</accession>
<feature type="compositionally biased region" description="Pro residues" evidence="6">
    <location>
        <begin position="294"/>
        <end position="328"/>
    </location>
</feature>
<dbReference type="InterPro" id="IPR013324">
    <property type="entry name" value="RNA_pol_sigma_r3/r4-like"/>
</dbReference>
<evidence type="ECO:0000256" key="1">
    <source>
        <dbReference type="ARBA" id="ARBA00010641"/>
    </source>
</evidence>
<feature type="domain" description="RNA polymerase sigma factor 70 region 4 type 2" evidence="8">
    <location>
        <begin position="88"/>
        <end position="138"/>
    </location>
</feature>
<dbReference type="InterPro" id="IPR036388">
    <property type="entry name" value="WH-like_DNA-bd_sf"/>
</dbReference>
<feature type="region of interest" description="Disordered" evidence="6">
    <location>
        <begin position="278"/>
        <end position="343"/>
    </location>
</feature>
<dbReference type="SUPFAM" id="SSF88946">
    <property type="entry name" value="Sigma2 domain of RNA polymerase sigma factors"/>
    <property type="match status" value="1"/>
</dbReference>
<keyword evidence="2" id="KW-0805">Transcription regulation</keyword>
<dbReference type="GO" id="GO:0003677">
    <property type="term" value="F:DNA binding"/>
    <property type="evidence" value="ECO:0007669"/>
    <property type="project" value="UniProtKB-KW"/>
</dbReference>
<reference evidence="9 10" key="1">
    <citation type="submission" date="2020-03" db="EMBL/GenBank/DDBJ databases">
        <title>Leucobacter sp. nov., isolated from beetles.</title>
        <authorList>
            <person name="Hyun D.-W."/>
            <person name="Bae J.-W."/>
        </authorList>
    </citation>
    <scope>NUCLEOTIDE SEQUENCE [LARGE SCALE GENOMIC DNA]</scope>
    <source>
        <strain evidence="9 10">HDW9C</strain>
    </source>
</reference>
<keyword evidence="10" id="KW-1185">Reference proteome</keyword>
<dbReference type="SUPFAM" id="SSF88659">
    <property type="entry name" value="Sigma3 and sigma4 domains of RNA polymerase sigma factors"/>
    <property type="match status" value="1"/>
</dbReference>
<evidence type="ECO:0000256" key="2">
    <source>
        <dbReference type="ARBA" id="ARBA00023015"/>
    </source>
</evidence>
<dbReference type="Pfam" id="PF04542">
    <property type="entry name" value="Sigma70_r2"/>
    <property type="match status" value="1"/>
</dbReference>
<dbReference type="Gene3D" id="1.10.1740.10">
    <property type="match status" value="1"/>
</dbReference>
<sequence length="343" mass="35891">MANAYQFLGDDHRAEDVVSEAFANTLRALQRGLGPNDSFNGYLMTAVRSEAFKVSPSERATVSVSHDQLEGLSQSVEPDSAVGIAERDQLMRAFEALPEDWRRVLYLIEVAGEPPVVAAQNLEVSVSATNALLFRAREGLRTTYLQQYVERAQPQCEGIAPALGRFVRGGLRAQKKTKVVRHLQGCSACSAQLHRLRLINENLRGWVGPAAAGIGLAGAASFGGSGSAGAAALTGSGAVGASTVVAAKPGLALKIWIGATVGVAVAATAVVLWPSAEAPAPAAPAPPVEIVTPEPTPNPEPAPEPEPPPQPEPEPPSVIPEPPAPEPPALLEDDDSPNWVEIE</sequence>
<dbReference type="KEGG" id="lvi:G7068_13360"/>
<evidence type="ECO:0000256" key="5">
    <source>
        <dbReference type="ARBA" id="ARBA00023163"/>
    </source>
</evidence>
<dbReference type="InterPro" id="IPR013325">
    <property type="entry name" value="RNA_pol_sigma_r2"/>
</dbReference>
<name>A0A6G7XHI5_9MICO</name>
<keyword evidence="3" id="KW-0731">Sigma factor</keyword>
<comment type="similarity">
    <text evidence="1">Belongs to the sigma-70 factor family. ECF subfamily.</text>
</comment>
<evidence type="ECO:0000256" key="3">
    <source>
        <dbReference type="ARBA" id="ARBA00023082"/>
    </source>
</evidence>
<dbReference type="PANTHER" id="PTHR43133:SF8">
    <property type="entry name" value="RNA POLYMERASE SIGMA FACTOR HI_1459-RELATED"/>
    <property type="match status" value="1"/>
</dbReference>
<evidence type="ECO:0000313" key="9">
    <source>
        <dbReference type="EMBL" id="QIK64074.1"/>
    </source>
</evidence>
<dbReference type="GO" id="GO:0016987">
    <property type="term" value="F:sigma factor activity"/>
    <property type="evidence" value="ECO:0007669"/>
    <property type="project" value="UniProtKB-KW"/>
</dbReference>
<dbReference type="AlphaFoldDB" id="A0A6G7XHI5"/>
<protein>
    <submittedName>
        <fullName evidence="9">Sigma-70 family RNA polymerase sigma factor</fullName>
    </submittedName>
</protein>
<dbReference type="InterPro" id="IPR039425">
    <property type="entry name" value="RNA_pol_sigma-70-like"/>
</dbReference>
<evidence type="ECO:0000256" key="4">
    <source>
        <dbReference type="ARBA" id="ARBA00023125"/>
    </source>
</evidence>
<dbReference type="GO" id="GO:0006352">
    <property type="term" value="P:DNA-templated transcription initiation"/>
    <property type="evidence" value="ECO:0007669"/>
    <property type="project" value="InterPro"/>
</dbReference>
<dbReference type="PANTHER" id="PTHR43133">
    <property type="entry name" value="RNA POLYMERASE ECF-TYPE SIGMA FACTO"/>
    <property type="match status" value="1"/>
</dbReference>
<dbReference type="InterPro" id="IPR007627">
    <property type="entry name" value="RNA_pol_sigma70_r2"/>
</dbReference>
<evidence type="ECO:0000313" key="10">
    <source>
        <dbReference type="Proteomes" id="UP000502677"/>
    </source>
</evidence>
<evidence type="ECO:0000259" key="8">
    <source>
        <dbReference type="Pfam" id="PF08281"/>
    </source>
</evidence>
<feature type="domain" description="RNA polymerase sigma-70 region 2" evidence="7">
    <location>
        <begin position="4"/>
        <end position="51"/>
    </location>
</feature>
<evidence type="ECO:0000256" key="6">
    <source>
        <dbReference type="SAM" id="MobiDB-lite"/>
    </source>
</evidence>
<dbReference type="Gene3D" id="1.10.10.10">
    <property type="entry name" value="Winged helix-like DNA-binding domain superfamily/Winged helix DNA-binding domain"/>
    <property type="match status" value="1"/>
</dbReference>